<name>T0JXU0_COLGC</name>
<proteinExistence type="predicted"/>
<dbReference type="Proteomes" id="UP000015530">
    <property type="component" value="Unassembled WGS sequence"/>
</dbReference>
<protein>
    <recommendedName>
        <fullName evidence="3">DUF676 domain-containing protein</fullName>
    </recommendedName>
</protein>
<dbReference type="AlphaFoldDB" id="T0JXU0"/>
<dbReference type="OrthoDB" id="442243at2759"/>
<dbReference type="HOGENOM" id="CLU_2158176_0_0_1"/>
<sequence>MSRTLLLCFIHGFKGNDDTFREFPDDLKRVVTKQLPDHRVESIVYPKYETKGELAEATEAFLAWLKEQVMEVRKSTVEKPWPPKDREVCVILVAHSMGQASTTTPSHPPKH</sequence>
<accession>T0JXU0</accession>
<reference evidence="2" key="1">
    <citation type="journal article" date="2013" name="Mol. Plant Microbe Interact.">
        <title>Global aspects of pacC regulation of pathogenicity genes in Colletotrichum gloeosporioides as revealed by transcriptome analysis.</title>
        <authorList>
            <person name="Alkan N."/>
            <person name="Meng X."/>
            <person name="Friedlander G."/>
            <person name="Reuveni E."/>
            <person name="Sukno S."/>
            <person name="Sherman A."/>
            <person name="Thon M."/>
            <person name="Fluhr R."/>
            <person name="Prusky D."/>
        </authorList>
    </citation>
    <scope>NUCLEOTIDE SEQUENCE [LARGE SCALE GENOMIC DNA]</scope>
    <source>
        <strain evidence="2">Cg-14</strain>
    </source>
</reference>
<evidence type="ECO:0008006" key="3">
    <source>
        <dbReference type="Google" id="ProtNLM"/>
    </source>
</evidence>
<dbReference type="EMBL" id="AMYD01003763">
    <property type="protein sequence ID" value="EQB45293.1"/>
    <property type="molecule type" value="Genomic_DNA"/>
</dbReference>
<evidence type="ECO:0000313" key="1">
    <source>
        <dbReference type="EMBL" id="EQB45293.1"/>
    </source>
</evidence>
<dbReference type="PANTHER" id="PTHR47842">
    <property type="entry name" value="EXPRESSED PROTEIN"/>
    <property type="match status" value="1"/>
</dbReference>
<organism evidence="1 2">
    <name type="scientific">Colletotrichum gloeosporioides (strain Cg-14)</name>
    <name type="common">Anthracnose fungus</name>
    <name type="synonym">Glomerella cingulata</name>
    <dbReference type="NCBI Taxonomy" id="1237896"/>
    <lineage>
        <taxon>Eukaryota</taxon>
        <taxon>Fungi</taxon>
        <taxon>Dikarya</taxon>
        <taxon>Ascomycota</taxon>
        <taxon>Pezizomycotina</taxon>
        <taxon>Sordariomycetes</taxon>
        <taxon>Hypocreomycetidae</taxon>
        <taxon>Glomerellales</taxon>
        <taxon>Glomerellaceae</taxon>
        <taxon>Colletotrichum</taxon>
        <taxon>Colletotrichum gloeosporioides species complex</taxon>
    </lineage>
</organism>
<dbReference type="STRING" id="1237896.T0JXU0"/>
<comment type="caution">
    <text evidence="1">The sequence shown here is derived from an EMBL/GenBank/DDBJ whole genome shotgun (WGS) entry which is preliminary data.</text>
</comment>
<dbReference type="OMA" id="RPAYMIS"/>
<dbReference type="eggNOG" id="ENOG502QQEZ">
    <property type="taxonomic scope" value="Eukaryota"/>
</dbReference>
<dbReference type="PANTHER" id="PTHR47842:SF2">
    <property type="entry name" value="DUF676 DOMAIN-CONTAINING PROTEIN"/>
    <property type="match status" value="1"/>
</dbReference>
<dbReference type="InterPro" id="IPR029058">
    <property type="entry name" value="AB_hydrolase_fold"/>
</dbReference>
<dbReference type="Gene3D" id="3.40.50.1820">
    <property type="entry name" value="alpha/beta hydrolase"/>
    <property type="match status" value="1"/>
</dbReference>
<evidence type="ECO:0000313" key="2">
    <source>
        <dbReference type="Proteomes" id="UP000015530"/>
    </source>
</evidence>
<dbReference type="SUPFAM" id="SSF53474">
    <property type="entry name" value="alpha/beta-Hydrolases"/>
    <property type="match status" value="1"/>
</dbReference>
<gene>
    <name evidence="1" type="ORF">CGLO_15843</name>
</gene>